<evidence type="ECO:0000256" key="1">
    <source>
        <dbReference type="SAM" id="MobiDB-lite"/>
    </source>
</evidence>
<gene>
    <name evidence="2" type="ORF">ACFFX0_23260</name>
</gene>
<proteinExistence type="predicted"/>
<keyword evidence="3" id="KW-1185">Reference proteome</keyword>
<dbReference type="EMBL" id="JBHMFI010000001">
    <property type="protein sequence ID" value="MFB9073953.1"/>
    <property type="molecule type" value="Genomic_DNA"/>
</dbReference>
<feature type="compositionally biased region" description="Pro residues" evidence="1">
    <location>
        <begin position="48"/>
        <end position="62"/>
    </location>
</feature>
<feature type="compositionally biased region" description="Low complexity" evidence="1">
    <location>
        <begin position="15"/>
        <end position="27"/>
    </location>
</feature>
<feature type="region of interest" description="Disordered" evidence="1">
    <location>
        <begin position="1"/>
        <end position="62"/>
    </location>
</feature>
<evidence type="ECO:0000313" key="3">
    <source>
        <dbReference type="Proteomes" id="UP001589575"/>
    </source>
</evidence>
<evidence type="ECO:0000313" key="2">
    <source>
        <dbReference type="EMBL" id="MFB9073953.1"/>
    </source>
</evidence>
<organism evidence="2 3">
    <name type="scientific">Citricoccus parietis</name>
    <dbReference type="NCBI Taxonomy" id="592307"/>
    <lineage>
        <taxon>Bacteria</taxon>
        <taxon>Bacillati</taxon>
        <taxon>Actinomycetota</taxon>
        <taxon>Actinomycetes</taxon>
        <taxon>Micrococcales</taxon>
        <taxon>Micrococcaceae</taxon>
        <taxon>Citricoccus</taxon>
    </lineage>
</organism>
<dbReference type="Proteomes" id="UP001589575">
    <property type="component" value="Unassembled WGS sequence"/>
</dbReference>
<sequence>MDLPLRRSPATTVNRPSWARRSSPSRAGVRADGYWTVMPRSSTDAMSAPPPARWPRPPAPQS</sequence>
<accession>A0ABV5G4U1</accession>
<name>A0ABV5G4U1_9MICC</name>
<protein>
    <submittedName>
        <fullName evidence="2">Uncharacterized protein</fullName>
    </submittedName>
</protein>
<reference evidence="2 3" key="1">
    <citation type="submission" date="2024-09" db="EMBL/GenBank/DDBJ databases">
        <authorList>
            <person name="Sun Q."/>
            <person name="Mori K."/>
        </authorList>
    </citation>
    <scope>NUCLEOTIDE SEQUENCE [LARGE SCALE GENOMIC DNA]</scope>
    <source>
        <strain evidence="2 3">CCM 7609</strain>
    </source>
</reference>
<comment type="caution">
    <text evidence="2">The sequence shown here is derived from an EMBL/GenBank/DDBJ whole genome shotgun (WGS) entry which is preliminary data.</text>
</comment>